<keyword evidence="1" id="KW-0175">Coiled coil</keyword>
<sequence length="342" mass="40625">MKKYPLKILVEKQNDHCNKLFDQLNNLMNEIDDRRIQLRQLDLNIRSLSVNLFQANLEIGNLTNDLESVNQNTVYEKEKLSNLTHQCQAAKLHIKNLKENYNQAIGEVENNEKILAEAQETLRNIKSKHSILRSNSISELSELEENSERIKKKLLDNKFSGNNKDLAMDIYDLIKRKIKEAIKPKNNLEKKIEQIEEKIIEKEHKIIEDRIDYTDKISRAQELIRERKDFSKKCGMDWNEVLEKKKMFKLKLKEEIEQKIKTIQASIQKYKAEPELFDILKKKRENLASELELLYIKIEEEKKVRVNITNKRKKLKRDIEDIEIQIGTARMNLYVGNHFKRL</sequence>
<accession>A0AAU9J4V4</accession>
<reference evidence="2" key="1">
    <citation type="submission" date="2021-09" db="EMBL/GenBank/DDBJ databases">
        <authorList>
            <consortium name="AG Swart"/>
            <person name="Singh M."/>
            <person name="Singh A."/>
            <person name="Seah K."/>
            <person name="Emmerich C."/>
        </authorList>
    </citation>
    <scope>NUCLEOTIDE SEQUENCE</scope>
    <source>
        <strain evidence="2">ATCC30299</strain>
    </source>
</reference>
<feature type="coiled-coil region" evidence="1">
    <location>
        <begin position="178"/>
        <end position="205"/>
    </location>
</feature>
<feature type="coiled-coil region" evidence="1">
    <location>
        <begin position="10"/>
        <end position="153"/>
    </location>
</feature>
<dbReference type="Gene3D" id="1.10.287.1490">
    <property type="match status" value="1"/>
</dbReference>
<evidence type="ECO:0000256" key="1">
    <source>
        <dbReference type="SAM" id="Coils"/>
    </source>
</evidence>
<dbReference type="EMBL" id="CAJZBQ010000014">
    <property type="protein sequence ID" value="CAG9315699.1"/>
    <property type="molecule type" value="Genomic_DNA"/>
</dbReference>
<keyword evidence="3" id="KW-1185">Reference proteome</keyword>
<feature type="coiled-coil region" evidence="1">
    <location>
        <begin position="298"/>
        <end position="332"/>
    </location>
</feature>
<proteinExistence type="predicted"/>
<organism evidence="2 3">
    <name type="scientific">Blepharisma stoltei</name>
    <dbReference type="NCBI Taxonomy" id="1481888"/>
    <lineage>
        <taxon>Eukaryota</taxon>
        <taxon>Sar</taxon>
        <taxon>Alveolata</taxon>
        <taxon>Ciliophora</taxon>
        <taxon>Postciliodesmatophora</taxon>
        <taxon>Heterotrichea</taxon>
        <taxon>Heterotrichida</taxon>
        <taxon>Blepharismidae</taxon>
        <taxon>Blepharisma</taxon>
    </lineage>
</organism>
<gene>
    <name evidence="2" type="ORF">BSTOLATCC_MIC14449</name>
</gene>
<evidence type="ECO:0000313" key="3">
    <source>
        <dbReference type="Proteomes" id="UP001162131"/>
    </source>
</evidence>
<dbReference type="AlphaFoldDB" id="A0AAU9J4V4"/>
<dbReference type="Proteomes" id="UP001162131">
    <property type="component" value="Unassembled WGS sequence"/>
</dbReference>
<evidence type="ECO:0000313" key="2">
    <source>
        <dbReference type="EMBL" id="CAG9315699.1"/>
    </source>
</evidence>
<comment type="caution">
    <text evidence="2">The sequence shown here is derived from an EMBL/GenBank/DDBJ whole genome shotgun (WGS) entry which is preliminary data.</text>
</comment>
<protein>
    <submittedName>
        <fullName evidence="2">Uncharacterized protein</fullName>
    </submittedName>
</protein>
<name>A0AAU9J4V4_9CILI</name>